<keyword evidence="3" id="KW-0049">Antioxidant</keyword>
<evidence type="ECO:0000256" key="2">
    <source>
        <dbReference type="ARBA" id="ARBA00022559"/>
    </source>
</evidence>
<dbReference type="InterPro" id="IPR036249">
    <property type="entry name" value="Thioredoxin-like_sf"/>
</dbReference>
<gene>
    <name evidence="9" type="ORF">AO067_03260</name>
</gene>
<dbReference type="PIRSF" id="PIRSF000239">
    <property type="entry name" value="AHPC"/>
    <property type="match status" value="1"/>
</dbReference>
<keyword evidence="2 9" id="KW-0575">Peroxidase</keyword>
<evidence type="ECO:0000313" key="9">
    <source>
        <dbReference type="EMBL" id="KTB70945.1"/>
    </source>
</evidence>
<dbReference type="AlphaFoldDB" id="A0A0W0IDG1"/>
<comment type="similarity">
    <text evidence="6">Belongs to the peroxiredoxin family. Prx6 subfamily.</text>
</comment>
<dbReference type="Pfam" id="PF00578">
    <property type="entry name" value="AhpC-TSA"/>
    <property type="match status" value="1"/>
</dbReference>
<name>A0A0W0IDG1_PSEVI</name>
<comment type="similarity">
    <text evidence="1">Belongs to the peroxiredoxin family. AhpC/Prx1 subfamily.</text>
</comment>
<dbReference type="InterPro" id="IPR019479">
    <property type="entry name" value="Peroxiredoxin_C"/>
</dbReference>
<comment type="caution">
    <text evidence="9">The sequence shown here is derived from an EMBL/GenBank/DDBJ whole genome shotgun (WGS) entry which is preliminary data.</text>
</comment>
<evidence type="ECO:0000259" key="8">
    <source>
        <dbReference type="PROSITE" id="PS51352"/>
    </source>
</evidence>
<sequence length="236" mass="26584">MTLRLGDIAPDFEQESSEGRIRFHEWLGDSWGVLFSHPADFTPVCTTELGFTAKLKDEFAKRSVKAIALSVDPVFTAKLKDEFAKRSVKAIALSVDPVDSHIKWIDDINTTQNTQVNFPILADADRKVSDLYDLIHPNASDTLTVRSLFVIDPNKKVRLTITYPASTGRNFHEILRVIDSLQLTDNYKVATPANWVDGDDVVIVPSIKDEAEIKERFPKGYKAVTPYLRLTPQPNR</sequence>
<dbReference type="GO" id="GO:0051920">
    <property type="term" value="F:peroxiredoxin activity"/>
    <property type="evidence" value="ECO:0007669"/>
    <property type="project" value="InterPro"/>
</dbReference>
<dbReference type="Gene3D" id="3.40.30.10">
    <property type="entry name" value="Glutaredoxin"/>
    <property type="match status" value="2"/>
</dbReference>
<dbReference type="Proteomes" id="UP000053048">
    <property type="component" value="Unassembled WGS sequence"/>
</dbReference>
<dbReference type="Pfam" id="PF10417">
    <property type="entry name" value="1-cysPrx_C"/>
    <property type="match status" value="1"/>
</dbReference>
<dbReference type="PANTHER" id="PTHR43503">
    <property type="entry name" value="MCG48959-RELATED"/>
    <property type="match status" value="1"/>
</dbReference>
<feature type="active site" description="Cysteine sulfenic acid (-SOH) intermediate; for peroxidase activity" evidence="7">
    <location>
        <position position="45"/>
    </location>
</feature>
<dbReference type="GO" id="GO:0045454">
    <property type="term" value="P:cell redox homeostasis"/>
    <property type="evidence" value="ECO:0007669"/>
    <property type="project" value="TreeGrafter"/>
</dbReference>
<dbReference type="EMBL" id="LKEJ01000024">
    <property type="protein sequence ID" value="KTB70945.1"/>
    <property type="molecule type" value="Genomic_DNA"/>
</dbReference>
<feature type="domain" description="Thioredoxin" evidence="8">
    <location>
        <begin position="3"/>
        <end position="183"/>
    </location>
</feature>
<dbReference type="GO" id="GO:0005829">
    <property type="term" value="C:cytosol"/>
    <property type="evidence" value="ECO:0007669"/>
    <property type="project" value="TreeGrafter"/>
</dbReference>
<dbReference type="FunFam" id="3.30.1020.10:FF:000001">
    <property type="entry name" value="1-Cys peroxiredoxin"/>
    <property type="match status" value="1"/>
</dbReference>
<protein>
    <submittedName>
        <fullName evidence="9">Peroxidase</fullName>
    </submittedName>
</protein>
<dbReference type="SUPFAM" id="SSF52833">
    <property type="entry name" value="Thioredoxin-like"/>
    <property type="match status" value="2"/>
</dbReference>
<reference evidence="9 10" key="1">
    <citation type="submission" date="2015-09" db="EMBL/GenBank/DDBJ databases">
        <title>Genome sequence of ICMP 13104.</title>
        <authorList>
            <person name="Visnovsky S."/>
            <person name="Lu A."/>
            <person name="Panda P."/>
            <person name="Pitman A."/>
        </authorList>
    </citation>
    <scope>NUCLEOTIDE SEQUENCE [LARGE SCALE GENOMIC DNA]</scope>
    <source>
        <strain evidence="9 10">ICMP 13104</strain>
    </source>
</reference>
<evidence type="ECO:0000256" key="7">
    <source>
        <dbReference type="PIRSR" id="PIRSR000239-1"/>
    </source>
</evidence>
<dbReference type="InterPro" id="IPR000866">
    <property type="entry name" value="AhpC/TSA"/>
</dbReference>
<dbReference type="CDD" id="cd03016">
    <property type="entry name" value="PRX_1cys"/>
    <property type="match status" value="1"/>
</dbReference>
<evidence type="ECO:0000256" key="5">
    <source>
        <dbReference type="ARBA" id="ARBA00023284"/>
    </source>
</evidence>
<dbReference type="InterPro" id="IPR024706">
    <property type="entry name" value="Peroxiredoxin_AhpC-typ"/>
</dbReference>
<dbReference type="InterPro" id="IPR013766">
    <property type="entry name" value="Thioredoxin_domain"/>
</dbReference>
<evidence type="ECO:0000313" key="10">
    <source>
        <dbReference type="Proteomes" id="UP000053048"/>
    </source>
</evidence>
<proteinExistence type="inferred from homology"/>
<evidence type="ECO:0000256" key="4">
    <source>
        <dbReference type="ARBA" id="ARBA00023002"/>
    </source>
</evidence>
<keyword evidence="10" id="KW-1185">Reference proteome</keyword>
<keyword evidence="5" id="KW-0676">Redox-active center</keyword>
<dbReference type="Gene3D" id="3.30.1020.10">
    <property type="entry name" value="Antioxidant, Horf6, Chain A, domain2"/>
    <property type="match status" value="1"/>
</dbReference>
<evidence type="ECO:0000256" key="3">
    <source>
        <dbReference type="ARBA" id="ARBA00022862"/>
    </source>
</evidence>
<organism evidence="9 10">
    <name type="scientific">Pseudomonas viridiflava ICMP 13104</name>
    <dbReference type="NCBI Taxonomy" id="1198305"/>
    <lineage>
        <taxon>Bacteria</taxon>
        <taxon>Pseudomonadati</taxon>
        <taxon>Pseudomonadota</taxon>
        <taxon>Gammaproteobacteria</taxon>
        <taxon>Pseudomonadales</taxon>
        <taxon>Pseudomonadaceae</taxon>
        <taxon>Pseudomonas</taxon>
    </lineage>
</organism>
<evidence type="ECO:0000256" key="1">
    <source>
        <dbReference type="ARBA" id="ARBA00009796"/>
    </source>
</evidence>
<accession>A0A0W0IDG1</accession>
<evidence type="ECO:0000256" key="6">
    <source>
        <dbReference type="ARBA" id="ARBA00025719"/>
    </source>
</evidence>
<dbReference type="PANTHER" id="PTHR43503:SF4">
    <property type="entry name" value="PEROXIREDOXIN-6"/>
    <property type="match status" value="1"/>
</dbReference>
<dbReference type="PROSITE" id="PS51352">
    <property type="entry name" value="THIOREDOXIN_2"/>
    <property type="match status" value="1"/>
</dbReference>
<dbReference type="InterPro" id="IPR045020">
    <property type="entry name" value="PRX_1cys"/>
</dbReference>
<keyword evidence="4" id="KW-0560">Oxidoreductase</keyword>